<dbReference type="OrthoDB" id="3692147at2759"/>
<dbReference type="HOGENOM" id="CLU_040205_0_0_1"/>
<dbReference type="AlphaFoldDB" id="M2SDA3"/>
<proteinExistence type="predicted"/>
<protein>
    <submittedName>
        <fullName evidence="1">Uncharacterized protein</fullName>
    </submittedName>
</protein>
<reference evidence="1 2" key="1">
    <citation type="journal article" date="2012" name="PLoS Pathog.">
        <title>Diverse lifestyles and strategies of plant pathogenesis encoded in the genomes of eighteen Dothideomycetes fungi.</title>
        <authorList>
            <person name="Ohm R.A."/>
            <person name="Feau N."/>
            <person name="Henrissat B."/>
            <person name="Schoch C.L."/>
            <person name="Horwitz B.A."/>
            <person name="Barry K.W."/>
            <person name="Condon B.J."/>
            <person name="Copeland A.C."/>
            <person name="Dhillon B."/>
            <person name="Glaser F."/>
            <person name="Hesse C.N."/>
            <person name="Kosti I."/>
            <person name="LaButti K."/>
            <person name="Lindquist E.A."/>
            <person name="Lucas S."/>
            <person name="Salamov A.A."/>
            <person name="Bradshaw R.E."/>
            <person name="Ciuffetti L."/>
            <person name="Hamelin R.C."/>
            <person name="Kema G.H.J."/>
            <person name="Lawrence C."/>
            <person name="Scott J.A."/>
            <person name="Spatafora J.W."/>
            <person name="Turgeon B.G."/>
            <person name="de Wit P.J.G.M."/>
            <person name="Zhong S."/>
            <person name="Goodwin S.B."/>
            <person name="Grigoriev I.V."/>
        </authorList>
    </citation>
    <scope>NUCLEOTIDE SEQUENCE [LARGE SCALE GENOMIC DNA]</scope>
    <source>
        <strain evidence="2">ND90Pr / ATCC 201652</strain>
    </source>
</reference>
<evidence type="ECO:0000313" key="2">
    <source>
        <dbReference type="Proteomes" id="UP000016934"/>
    </source>
</evidence>
<organism evidence="1 2">
    <name type="scientific">Cochliobolus sativus (strain ND90Pr / ATCC 201652)</name>
    <name type="common">Common root rot and spot blotch fungus</name>
    <name type="synonym">Bipolaris sorokiniana</name>
    <dbReference type="NCBI Taxonomy" id="665912"/>
    <lineage>
        <taxon>Eukaryota</taxon>
        <taxon>Fungi</taxon>
        <taxon>Dikarya</taxon>
        <taxon>Ascomycota</taxon>
        <taxon>Pezizomycotina</taxon>
        <taxon>Dothideomycetes</taxon>
        <taxon>Pleosporomycetidae</taxon>
        <taxon>Pleosporales</taxon>
        <taxon>Pleosporineae</taxon>
        <taxon>Pleosporaceae</taxon>
        <taxon>Bipolaris</taxon>
    </lineage>
</organism>
<dbReference type="OMA" id="ECHDASH"/>
<gene>
    <name evidence="1" type="ORF">COCSADRAFT_158951</name>
</gene>
<evidence type="ECO:0000313" key="1">
    <source>
        <dbReference type="EMBL" id="EMD65283.1"/>
    </source>
</evidence>
<accession>M2SDA3</accession>
<dbReference type="Proteomes" id="UP000016934">
    <property type="component" value="Unassembled WGS sequence"/>
</dbReference>
<reference evidence="2" key="2">
    <citation type="journal article" date="2013" name="PLoS Genet.">
        <title>Comparative genome structure, secondary metabolite, and effector coding capacity across Cochliobolus pathogens.</title>
        <authorList>
            <person name="Condon B.J."/>
            <person name="Leng Y."/>
            <person name="Wu D."/>
            <person name="Bushley K.E."/>
            <person name="Ohm R.A."/>
            <person name="Otillar R."/>
            <person name="Martin J."/>
            <person name="Schackwitz W."/>
            <person name="Grimwood J."/>
            <person name="MohdZainudin N."/>
            <person name="Xue C."/>
            <person name="Wang R."/>
            <person name="Manning V.A."/>
            <person name="Dhillon B."/>
            <person name="Tu Z.J."/>
            <person name="Steffenson B.J."/>
            <person name="Salamov A."/>
            <person name="Sun H."/>
            <person name="Lowry S."/>
            <person name="LaButti K."/>
            <person name="Han J."/>
            <person name="Copeland A."/>
            <person name="Lindquist E."/>
            <person name="Barry K."/>
            <person name="Schmutz J."/>
            <person name="Baker S.E."/>
            <person name="Ciuffetti L.M."/>
            <person name="Grigoriev I.V."/>
            <person name="Zhong S."/>
            <person name="Turgeon B.G."/>
        </authorList>
    </citation>
    <scope>NUCLEOTIDE SEQUENCE [LARGE SCALE GENOMIC DNA]</scope>
    <source>
        <strain evidence="2">ND90Pr / ATCC 201652</strain>
    </source>
</reference>
<dbReference type="GeneID" id="19131930"/>
<keyword evidence="2" id="KW-1185">Reference proteome</keyword>
<dbReference type="eggNOG" id="ENOG502SN0B">
    <property type="taxonomic scope" value="Eukaryota"/>
</dbReference>
<dbReference type="EMBL" id="KB445641">
    <property type="protein sequence ID" value="EMD65283.1"/>
    <property type="molecule type" value="Genomic_DNA"/>
</dbReference>
<dbReference type="KEGG" id="bsc:COCSADRAFT_158951"/>
<name>M2SDA3_COCSN</name>
<sequence>MLSFLRRIKRWREERKLIESVEKQDNQIAQTPLVALNHEESEFIKNVKERNNQQAQELLAALHNLQYTMDPLISAKVYNIRFRPLTSRLPDELLLCARLRRKPHCYACDSLHSVYEFSSEYQQSSSHQPERRCPGQQGSVKLYKHIQINWASIKAHIDDWRRQQLYRGGDWQACLDNFNIECHDASHDISCKASDEPTWPRARLSTISIDSISPGTVVLSIEWAPHSRIGTMDLTADGRIPAPELRSPFQRLRGLGPANTLYPASHLGDSPEMAFFDPLSHRRHFVHYQNGDDDQTRPLPPPPLYLPFQKRMSLELLLILQRGLHGKKLDMELHSLRNDGDTSISSYYLTLHYKTDIIVCKVMDLADPTVKIVPTDCWLHAMDTQTYPQASHVKPQCRNIACVNYFKRRKGRHYCEGRYFL</sequence>
<dbReference type="RefSeq" id="XP_007698478.1">
    <property type="nucleotide sequence ID" value="XM_007700288.1"/>
</dbReference>